<dbReference type="Proteomes" id="UP000198607">
    <property type="component" value="Unassembled WGS sequence"/>
</dbReference>
<evidence type="ECO:0000313" key="2">
    <source>
        <dbReference type="EMBL" id="SDH90850.1"/>
    </source>
</evidence>
<proteinExistence type="predicted"/>
<sequence>MPTRIRTFILGLLGMVSLACPATAGAQALQAPAPELKAAIIANMLLFVEWPSRKSITLADGSDQLTLCTLDDSPVAEALSRLNDRPFKGKTIKVNRISIDHLGDCHALYIAPADRSTLARIAPNNIGATPTLLIGDTPGFLLRGIMINLEQEGSRVAFDVDLRALQAAGLKISSKALRLARTIIE</sequence>
<accession>A0A1G8G982</accession>
<feature type="signal peptide" evidence="1">
    <location>
        <begin position="1"/>
        <end position="24"/>
    </location>
</feature>
<dbReference type="RefSeq" id="WP_176785872.1">
    <property type="nucleotide sequence ID" value="NZ_FNCY01000010.1"/>
</dbReference>
<dbReference type="AlphaFoldDB" id="A0A1G8G982"/>
<protein>
    <recommendedName>
        <fullName evidence="4">Transmembrane protein</fullName>
    </recommendedName>
</protein>
<name>A0A1G8G982_9RHOO</name>
<keyword evidence="1" id="KW-0732">Signal</keyword>
<dbReference type="PROSITE" id="PS51257">
    <property type="entry name" value="PROKAR_LIPOPROTEIN"/>
    <property type="match status" value="1"/>
</dbReference>
<gene>
    <name evidence="2" type="ORF">SAMN05660652_02506</name>
</gene>
<organism evidence="2 3">
    <name type="scientific">Propionivibrio dicarboxylicus</name>
    <dbReference type="NCBI Taxonomy" id="83767"/>
    <lineage>
        <taxon>Bacteria</taxon>
        <taxon>Pseudomonadati</taxon>
        <taxon>Pseudomonadota</taxon>
        <taxon>Betaproteobacteria</taxon>
        <taxon>Rhodocyclales</taxon>
        <taxon>Rhodocyclaceae</taxon>
        <taxon>Propionivibrio</taxon>
    </lineage>
</organism>
<evidence type="ECO:0000256" key="1">
    <source>
        <dbReference type="SAM" id="SignalP"/>
    </source>
</evidence>
<keyword evidence="3" id="KW-1185">Reference proteome</keyword>
<dbReference type="Pfam" id="PF13689">
    <property type="entry name" value="DUF4154"/>
    <property type="match status" value="1"/>
</dbReference>
<feature type="chain" id="PRO_5011478242" description="Transmembrane protein" evidence="1">
    <location>
        <begin position="25"/>
        <end position="185"/>
    </location>
</feature>
<dbReference type="EMBL" id="FNCY01000010">
    <property type="protein sequence ID" value="SDH90850.1"/>
    <property type="molecule type" value="Genomic_DNA"/>
</dbReference>
<dbReference type="InterPro" id="IPR025293">
    <property type="entry name" value="YfiR/HmsC-like"/>
</dbReference>
<dbReference type="STRING" id="83767.SAMN05660652_02506"/>
<evidence type="ECO:0008006" key="4">
    <source>
        <dbReference type="Google" id="ProtNLM"/>
    </source>
</evidence>
<reference evidence="2 3" key="1">
    <citation type="submission" date="2016-10" db="EMBL/GenBank/DDBJ databases">
        <authorList>
            <person name="de Groot N.N."/>
        </authorList>
    </citation>
    <scope>NUCLEOTIDE SEQUENCE [LARGE SCALE GENOMIC DNA]</scope>
    <source>
        <strain evidence="2 3">DSM 5885</strain>
    </source>
</reference>
<evidence type="ECO:0000313" key="3">
    <source>
        <dbReference type="Proteomes" id="UP000198607"/>
    </source>
</evidence>